<dbReference type="Proteomes" id="UP000264313">
    <property type="component" value="Unassembled WGS sequence"/>
</dbReference>
<organism evidence="1 2">
    <name type="scientific">Methylotenera mobilis</name>
    <dbReference type="NCBI Taxonomy" id="359408"/>
    <lineage>
        <taxon>Bacteria</taxon>
        <taxon>Pseudomonadati</taxon>
        <taxon>Pseudomonadota</taxon>
        <taxon>Betaproteobacteria</taxon>
        <taxon>Nitrosomonadales</taxon>
        <taxon>Methylophilaceae</taxon>
        <taxon>Methylotenera</taxon>
    </lineage>
</organism>
<evidence type="ECO:0000313" key="2">
    <source>
        <dbReference type="Proteomes" id="UP000264313"/>
    </source>
</evidence>
<evidence type="ECO:0008006" key="3">
    <source>
        <dbReference type="Google" id="ProtNLM"/>
    </source>
</evidence>
<sequence>MSPKRATIAERREKLILKAASQRTLLAQDIAPLGKPLTIAYRGFQLVRYVRQHPILMLGVTTAISVIRPTRVLKWLKTGFSALNLARSVSDILIKK</sequence>
<dbReference type="AlphaFoldDB" id="A0A351RAW2"/>
<reference evidence="1 2" key="1">
    <citation type="journal article" date="2018" name="Nat. Biotechnol.">
        <title>A standardized bacterial taxonomy based on genome phylogeny substantially revises the tree of life.</title>
        <authorList>
            <person name="Parks D.H."/>
            <person name="Chuvochina M."/>
            <person name="Waite D.W."/>
            <person name="Rinke C."/>
            <person name="Skarshewski A."/>
            <person name="Chaumeil P.A."/>
            <person name="Hugenholtz P."/>
        </authorList>
    </citation>
    <scope>NUCLEOTIDE SEQUENCE [LARGE SCALE GENOMIC DNA]</scope>
    <source>
        <strain evidence="1">UBA9958</strain>
    </source>
</reference>
<evidence type="ECO:0000313" key="1">
    <source>
        <dbReference type="EMBL" id="HBA09183.1"/>
    </source>
</evidence>
<dbReference type="InterPro" id="IPR025612">
    <property type="entry name" value="YqjK"/>
</dbReference>
<dbReference type="Pfam" id="PF13997">
    <property type="entry name" value="YqjK"/>
    <property type="match status" value="1"/>
</dbReference>
<dbReference type="STRING" id="1132855.GCA_000384255_00196"/>
<comment type="caution">
    <text evidence="1">The sequence shown here is derived from an EMBL/GenBank/DDBJ whole genome shotgun (WGS) entry which is preliminary data.</text>
</comment>
<gene>
    <name evidence="1" type="ORF">DCW48_06230</name>
</gene>
<proteinExistence type="predicted"/>
<protein>
    <recommendedName>
        <fullName evidence="3">YqjK-like protein</fullName>
    </recommendedName>
</protein>
<dbReference type="EMBL" id="DNAA01000153">
    <property type="protein sequence ID" value="HBA09183.1"/>
    <property type="molecule type" value="Genomic_DNA"/>
</dbReference>
<accession>A0A351RAW2</accession>
<name>A0A351RAW2_9PROT</name>